<protein>
    <recommendedName>
        <fullName evidence="3">AB hydrolase-1 domain-containing protein</fullName>
    </recommendedName>
</protein>
<reference evidence="4 5" key="1">
    <citation type="submission" date="2019-01" db="EMBL/GenBank/DDBJ databases">
        <title>Genome sequencing of the rare red list fungi Fomitopsis rosea.</title>
        <authorList>
            <person name="Buettner E."/>
            <person name="Kellner H."/>
        </authorList>
    </citation>
    <scope>NUCLEOTIDE SEQUENCE [LARGE SCALE GENOMIC DNA]</scope>
    <source>
        <strain evidence="4 5">DSM 105464</strain>
    </source>
</reference>
<dbReference type="PRINTS" id="PR00793">
    <property type="entry name" value="PROAMNOPTASE"/>
</dbReference>
<evidence type="ECO:0000313" key="5">
    <source>
        <dbReference type="Proteomes" id="UP000298390"/>
    </source>
</evidence>
<gene>
    <name evidence="4" type="ORF">EVJ58_g10911</name>
</gene>
<dbReference type="PANTHER" id="PTHR43798:SF31">
    <property type="entry name" value="AB HYDROLASE SUPERFAMILY PROTEIN YCLE"/>
    <property type="match status" value="1"/>
</dbReference>
<name>A0A4Y9XQD8_9APHY</name>
<comment type="caution">
    <text evidence="4">The sequence shown here is derived from an EMBL/GenBank/DDBJ whole genome shotgun (WGS) entry which is preliminary data.</text>
</comment>
<dbReference type="PIRSF" id="PIRSF005539">
    <property type="entry name" value="Pept_S33_TRI_F1"/>
    <property type="match status" value="1"/>
</dbReference>
<dbReference type="SUPFAM" id="SSF53474">
    <property type="entry name" value="alpha/beta-Hydrolases"/>
    <property type="match status" value="1"/>
</dbReference>
<evidence type="ECO:0000313" key="4">
    <source>
        <dbReference type="EMBL" id="TFY50739.1"/>
    </source>
</evidence>
<dbReference type="InterPro" id="IPR029058">
    <property type="entry name" value="AB_hydrolase_fold"/>
</dbReference>
<organism evidence="4 5">
    <name type="scientific">Rhodofomes roseus</name>
    <dbReference type="NCBI Taxonomy" id="34475"/>
    <lineage>
        <taxon>Eukaryota</taxon>
        <taxon>Fungi</taxon>
        <taxon>Dikarya</taxon>
        <taxon>Basidiomycota</taxon>
        <taxon>Agaricomycotina</taxon>
        <taxon>Agaricomycetes</taxon>
        <taxon>Polyporales</taxon>
        <taxon>Rhodofomes</taxon>
    </lineage>
</organism>
<dbReference type="GO" id="GO:0006508">
    <property type="term" value="P:proteolysis"/>
    <property type="evidence" value="ECO:0007669"/>
    <property type="project" value="InterPro"/>
</dbReference>
<evidence type="ECO:0000256" key="1">
    <source>
        <dbReference type="ARBA" id="ARBA00010088"/>
    </source>
</evidence>
<dbReference type="Gene3D" id="3.40.50.1820">
    <property type="entry name" value="alpha/beta hydrolase"/>
    <property type="match status" value="1"/>
</dbReference>
<comment type="similarity">
    <text evidence="1">Belongs to the peptidase S33 family.</text>
</comment>
<dbReference type="PANTHER" id="PTHR43798">
    <property type="entry name" value="MONOACYLGLYCEROL LIPASE"/>
    <property type="match status" value="1"/>
</dbReference>
<evidence type="ECO:0000259" key="3">
    <source>
        <dbReference type="Pfam" id="PF12697"/>
    </source>
</evidence>
<accession>A0A4Y9XQD8</accession>
<dbReference type="GO" id="GO:0008233">
    <property type="term" value="F:peptidase activity"/>
    <property type="evidence" value="ECO:0007669"/>
    <property type="project" value="InterPro"/>
</dbReference>
<dbReference type="EMBL" id="SEKV01001386">
    <property type="protein sequence ID" value="TFY50739.1"/>
    <property type="molecule type" value="Genomic_DNA"/>
</dbReference>
<dbReference type="AlphaFoldDB" id="A0A4Y9XQD8"/>
<dbReference type="Pfam" id="PF12697">
    <property type="entry name" value="Abhydrolase_6"/>
    <property type="match status" value="1"/>
</dbReference>
<sequence>MTEHTGTIPFTYGSETFHTWDLAPLPAPARRNRTASPVVFYDQIGIGASAHPTGRPAHPGFWSMELFMDELDNLLARLGVHDDFDLLGHSWGCMLAVQYASNRHPEGMRHLVLADGSPSMEATLKEHELHGTTDSQEYQDAVMVFYKKHVCNMDPWPKELPQSFEAMEEDPTVYSTMIGPSDIHIVGTLRTWSCVDQLHNSPCPTLLVNSPMDEAQDVNFVPMFEKISRVKWVQFVGSTHLAFYEEPERYFAEISSFLREE</sequence>
<keyword evidence="2" id="KW-0378">Hydrolase</keyword>
<evidence type="ECO:0000256" key="2">
    <source>
        <dbReference type="ARBA" id="ARBA00022801"/>
    </source>
</evidence>
<dbReference type="InterPro" id="IPR005945">
    <property type="entry name" value="Pro_imino_pep"/>
</dbReference>
<dbReference type="InterPro" id="IPR002410">
    <property type="entry name" value="Peptidase_S33"/>
</dbReference>
<feature type="domain" description="AB hydrolase-1" evidence="3">
    <location>
        <begin position="19"/>
        <end position="252"/>
    </location>
</feature>
<dbReference type="InterPro" id="IPR050266">
    <property type="entry name" value="AB_hydrolase_sf"/>
</dbReference>
<proteinExistence type="inferred from homology"/>
<dbReference type="Proteomes" id="UP000298390">
    <property type="component" value="Unassembled WGS sequence"/>
</dbReference>
<dbReference type="GO" id="GO:0016020">
    <property type="term" value="C:membrane"/>
    <property type="evidence" value="ECO:0007669"/>
    <property type="project" value="TreeGrafter"/>
</dbReference>
<dbReference type="InterPro" id="IPR000073">
    <property type="entry name" value="AB_hydrolase_1"/>
</dbReference>